<reference evidence="2" key="2">
    <citation type="submission" date="2025-08" db="UniProtKB">
        <authorList>
            <consortium name="RefSeq"/>
        </authorList>
    </citation>
    <scope>IDENTIFICATION</scope>
    <source>
        <tissue evidence="2">Leaf</tissue>
    </source>
</reference>
<protein>
    <submittedName>
        <fullName evidence="2">Uncharacterized protein LOC142162333</fullName>
    </submittedName>
</protein>
<evidence type="ECO:0000313" key="1">
    <source>
        <dbReference type="Proteomes" id="UP000790787"/>
    </source>
</evidence>
<gene>
    <name evidence="2" type="primary">LOC142162333</name>
</gene>
<evidence type="ECO:0000313" key="2">
    <source>
        <dbReference type="RefSeq" id="XP_075074778.1"/>
    </source>
</evidence>
<proteinExistence type="predicted"/>
<reference evidence="1" key="1">
    <citation type="journal article" date="2014" name="Nat. Commun.">
        <title>The tobacco genome sequence and its comparison with those of tomato and potato.</title>
        <authorList>
            <person name="Sierro N."/>
            <person name="Battey J.N."/>
            <person name="Ouadi S."/>
            <person name="Bakaher N."/>
            <person name="Bovet L."/>
            <person name="Willig A."/>
            <person name="Goepfert S."/>
            <person name="Peitsch M.C."/>
            <person name="Ivanov N.V."/>
        </authorList>
    </citation>
    <scope>NUCLEOTIDE SEQUENCE [LARGE SCALE GENOMIC DNA]</scope>
</reference>
<sequence length="279" mass="31168">MKRVCCPLAKIKVVQFLMGLNDSYNQARSQILLMSPMPTVNQAYAMVISSESQKSVAVNAGLLGANPTSGTSQYDMAMYTKTGGNYQKTRKNFNLFCDVCKMKGYSKENCYKVVGYPPEYRPRKKNTNAHSAYNVLSYVSIQGNQLPRGNWNENCSQNYQLTSSVVSANTSQNFGQMANTPWMANCIFTKEQYDHIVQLLNKDNSSSASTTTIPSVNTTCIPCALLASNSLQEWIIDTTAINYMVADLELLNKVSLMQPSQSKKVHLHNGETTQYSYWN</sequence>
<accession>A0AC58RPZ7</accession>
<name>A0AC58RPZ7_TOBAC</name>
<organism evidence="1 2">
    <name type="scientific">Nicotiana tabacum</name>
    <name type="common">Common tobacco</name>
    <dbReference type="NCBI Taxonomy" id="4097"/>
    <lineage>
        <taxon>Eukaryota</taxon>
        <taxon>Viridiplantae</taxon>
        <taxon>Streptophyta</taxon>
        <taxon>Embryophyta</taxon>
        <taxon>Tracheophyta</taxon>
        <taxon>Spermatophyta</taxon>
        <taxon>Magnoliopsida</taxon>
        <taxon>eudicotyledons</taxon>
        <taxon>Gunneridae</taxon>
        <taxon>Pentapetalae</taxon>
        <taxon>asterids</taxon>
        <taxon>lamiids</taxon>
        <taxon>Solanales</taxon>
        <taxon>Solanaceae</taxon>
        <taxon>Nicotianoideae</taxon>
        <taxon>Nicotianeae</taxon>
        <taxon>Nicotiana</taxon>
    </lineage>
</organism>
<dbReference type="Proteomes" id="UP000790787">
    <property type="component" value="Chromosome 7"/>
</dbReference>
<keyword evidence="1" id="KW-1185">Reference proteome</keyword>
<dbReference type="RefSeq" id="XP_075074778.1">
    <property type="nucleotide sequence ID" value="XM_075218677.1"/>
</dbReference>